<dbReference type="AlphaFoldDB" id="A0A7I7XGM3"/>
<dbReference type="Pfam" id="PF00535">
    <property type="entry name" value="Glycos_transf_2"/>
    <property type="match status" value="1"/>
</dbReference>
<evidence type="ECO:0000313" key="8">
    <source>
        <dbReference type="Proteomes" id="UP000466517"/>
    </source>
</evidence>
<sequence length="272" mass="30570">MPVVAAIPNYNMADYLSRLLPQVLAQGYRRVFVLDDASTDHTVDAVREFGDAVTLVRSPRNQGAGRNRNQILDHVDDETLIHFIDADMDLLTTNTASVAADLYARYAPGGVGVIGGLVRRADGTQEPYNYGPVFSLPTHLTGGFPPAIDRLRRKPRLARGVARLGRSAMTAWPHILEEPAAVRTYWVHEGNMIVSARVFRTLGGYDPHIREHEAQDFAIRLQGEGVERQFDPSIETIHHHVDVRGRFRAGKQFEAAVYMMRKHGFKRYLTDR</sequence>
<comment type="similarity">
    <text evidence="2">Belongs to the glycosyltransferase 2 family.</text>
</comment>
<accession>A0A7I7XGM3</accession>
<evidence type="ECO:0000259" key="6">
    <source>
        <dbReference type="Pfam" id="PF00535"/>
    </source>
</evidence>
<dbReference type="Proteomes" id="UP000466517">
    <property type="component" value="Chromosome"/>
</dbReference>
<dbReference type="PANTHER" id="PTHR43179">
    <property type="entry name" value="RHAMNOSYLTRANSFERASE WBBL"/>
    <property type="match status" value="1"/>
</dbReference>
<feature type="domain" description="Glycosyltransferase 2-like" evidence="6">
    <location>
        <begin position="6"/>
        <end position="88"/>
    </location>
</feature>
<dbReference type="GO" id="GO:0016757">
    <property type="term" value="F:glycosyltransferase activity"/>
    <property type="evidence" value="ECO:0007669"/>
    <property type="project" value="UniProtKB-KW"/>
</dbReference>
<reference evidence="7 8" key="1">
    <citation type="journal article" date="2019" name="Emerg. Microbes Infect.">
        <title>Comprehensive subspecies identification of 175 nontuberculous mycobacteria species based on 7547 genomic profiles.</title>
        <authorList>
            <person name="Matsumoto Y."/>
            <person name="Kinjo T."/>
            <person name="Motooka D."/>
            <person name="Nabeya D."/>
            <person name="Jung N."/>
            <person name="Uechi K."/>
            <person name="Horii T."/>
            <person name="Iida T."/>
            <person name="Fujita J."/>
            <person name="Nakamura S."/>
        </authorList>
    </citation>
    <scope>NUCLEOTIDE SEQUENCE [LARGE SCALE GENOMIC DNA]</scope>
    <source>
        <strain evidence="7 8">JCM 13574</strain>
    </source>
</reference>
<dbReference type="InterPro" id="IPR001173">
    <property type="entry name" value="Glyco_trans_2-like"/>
</dbReference>
<keyword evidence="8" id="KW-1185">Reference proteome</keyword>
<dbReference type="PANTHER" id="PTHR43179:SF12">
    <property type="entry name" value="GALACTOFURANOSYLTRANSFERASE GLFT2"/>
    <property type="match status" value="1"/>
</dbReference>
<dbReference type="KEGG" id="mmag:MMAD_26550"/>
<protein>
    <submittedName>
        <fullName evidence="7">Glycosyl transferase</fullName>
    </submittedName>
</protein>
<dbReference type="SUPFAM" id="SSF53448">
    <property type="entry name" value="Nucleotide-diphospho-sugar transferases"/>
    <property type="match status" value="1"/>
</dbReference>
<organism evidence="7 8">
    <name type="scientific">Mycolicibacterium madagascariense</name>
    <dbReference type="NCBI Taxonomy" id="212765"/>
    <lineage>
        <taxon>Bacteria</taxon>
        <taxon>Bacillati</taxon>
        <taxon>Actinomycetota</taxon>
        <taxon>Actinomycetes</taxon>
        <taxon>Mycobacteriales</taxon>
        <taxon>Mycobacteriaceae</taxon>
        <taxon>Mycolicibacterium</taxon>
    </lineage>
</organism>
<keyword evidence="5" id="KW-0961">Cell wall biogenesis/degradation</keyword>
<evidence type="ECO:0000256" key="3">
    <source>
        <dbReference type="ARBA" id="ARBA00022676"/>
    </source>
</evidence>
<dbReference type="CDD" id="cd00761">
    <property type="entry name" value="Glyco_tranf_GTA_type"/>
    <property type="match status" value="1"/>
</dbReference>
<evidence type="ECO:0000256" key="1">
    <source>
        <dbReference type="ARBA" id="ARBA00004776"/>
    </source>
</evidence>
<dbReference type="GO" id="GO:0071555">
    <property type="term" value="P:cell wall organization"/>
    <property type="evidence" value="ECO:0007669"/>
    <property type="project" value="UniProtKB-KW"/>
</dbReference>
<comment type="pathway">
    <text evidence="1">Cell wall biogenesis; cell wall polysaccharide biosynthesis.</text>
</comment>
<gene>
    <name evidence="7" type="ORF">MMAD_26550</name>
</gene>
<evidence type="ECO:0000256" key="5">
    <source>
        <dbReference type="ARBA" id="ARBA00023316"/>
    </source>
</evidence>
<dbReference type="Gene3D" id="3.90.550.10">
    <property type="entry name" value="Spore Coat Polysaccharide Biosynthesis Protein SpsA, Chain A"/>
    <property type="match status" value="1"/>
</dbReference>
<keyword evidence="3" id="KW-0328">Glycosyltransferase</keyword>
<name>A0A7I7XGM3_9MYCO</name>
<evidence type="ECO:0000313" key="7">
    <source>
        <dbReference type="EMBL" id="BBZ28360.1"/>
    </source>
</evidence>
<dbReference type="EMBL" id="AP022610">
    <property type="protein sequence ID" value="BBZ28360.1"/>
    <property type="molecule type" value="Genomic_DNA"/>
</dbReference>
<dbReference type="InterPro" id="IPR029044">
    <property type="entry name" value="Nucleotide-diphossugar_trans"/>
</dbReference>
<keyword evidence="4 7" id="KW-0808">Transferase</keyword>
<evidence type="ECO:0000256" key="4">
    <source>
        <dbReference type="ARBA" id="ARBA00022679"/>
    </source>
</evidence>
<proteinExistence type="inferred from homology"/>
<evidence type="ECO:0000256" key="2">
    <source>
        <dbReference type="ARBA" id="ARBA00006739"/>
    </source>
</evidence>